<dbReference type="AlphaFoldDB" id="A0AA39LLU4"/>
<dbReference type="Pfam" id="PF10321">
    <property type="entry name" value="7TM_GPCR_Srt"/>
    <property type="match status" value="1"/>
</dbReference>
<feature type="transmembrane region" description="Helical" evidence="1">
    <location>
        <begin position="312"/>
        <end position="338"/>
    </location>
</feature>
<dbReference type="PANTHER" id="PTHR23021">
    <property type="entry name" value="SERPENTINE RECEPTOR, CLASS T"/>
    <property type="match status" value="1"/>
</dbReference>
<evidence type="ECO:0000313" key="2">
    <source>
        <dbReference type="EMBL" id="KAK0401973.1"/>
    </source>
</evidence>
<feature type="transmembrane region" description="Helical" evidence="1">
    <location>
        <begin position="95"/>
        <end position="118"/>
    </location>
</feature>
<reference evidence="2" key="1">
    <citation type="submission" date="2023-06" db="EMBL/GenBank/DDBJ databases">
        <title>Genomic analysis of the entomopathogenic nematode Steinernema hermaphroditum.</title>
        <authorList>
            <person name="Schwarz E.M."/>
            <person name="Heppert J.K."/>
            <person name="Baniya A."/>
            <person name="Schwartz H.T."/>
            <person name="Tan C.-H."/>
            <person name="Antoshechkin I."/>
            <person name="Sternberg P.W."/>
            <person name="Goodrich-Blair H."/>
            <person name="Dillman A.R."/>
        </authorList>
    </citation>
    <scope>NUCLEOTIDE SEQUENCE</scope>
    <source>
        <strain evidence="2">PS9179</strain>
        <tissue evidence="2">Whole animal</tissue>
    </source>
</reference>
<evidence type="ECO:0000313" key="3">
    <source>
        <dbReference type="Proteomes" id="UP001175271"/>
    </source>
</evidence>
<comment type="caution">
    <text evidence="2">The sequence shown here is derived from an EMBL/GenBank/DDBJ whole genome shotgun (WGS) entry which is preliminary data.</text>
</comment>
<sequence length="390" mass="44826">MWNRAESASLLELQSFQAVQLPLKIMDLYLFHRDKYEYFYNCSMYTEEEWSKFGIKRPGLGIFSIVIGVLAIILYIPCARAMLRPKLWQLPCYKLMFLNAVIDIWGIINSCFISGYLSVEGVVFCSYPDFLYITGSIIMALWGAQCVTAVILALNRCIEFWQKPFLTRLFEGYNMIFWFMLPITWFFVLLMFTASIPFTSILNMWVLDPYFGIPGIKADGSWVRCPLSYTNCNLSFKYAQVTLLNINNMFVFVGLTSCYLFLVFSIWFRSRSVGSAVLSKVQRQVSIQACIICSFIYFTGGTYVFFEFFPEFASPLFLIMDFLGWQWGFCGVIMIYMVMNKNLRRGVLSFYLNIFGYDVSPDATTTAAVSHMAPKSSAVHLDSSSLANPM</sequence>
<dbReference type="SUPFAM" id="SSF81321">
    <property type="entry name" value="Family A G protein-coupled receptor-like"/>
    <property type="match status" value="1"/>
</dbReference>
<protein>
    <submittedName>
        <fullName evidence="2">Uncharacterized protein</fullName>
    </submittedName>
</protein>
<keyword evidence="1" id="KW-0472">Membrane</keyword>
<organism evidence="2 3">
    <name type="scientific">Steinernema hermaphroditum</name>
    <dbReference type="NCBI Taxonomy" id="289476"/>
    <lineage>
        <taxon>Eukaryota</taxon>
        <taxon>Metazoa</taxon>
        <taxon>Ecdysozoa</taxon>
        <taxon>Nematoda</taxon>
        <taxon>Chromadorea</taxon>
        <taxon>Rhabditida</taxon>
        <taxon>Tylenchina</taxon>
        <taxon>Panagrolaimomorpha</taxon>
        <taxon>Strongyloidoidea</taxon>
        <taxon>Steinernematidae</taxon>
        <taxon>Steinernema</taxon>
    </lineage>
</organism>
<feature type="transmembrane region" description="Helical" evidence="1">
    <location>
        <begin position="60"/>
        <end position="83"/>
    </location>
</feature>
<dbReference type="PANTHER" id="PTHR23021:SF48">
    <property type="entry name" value="SERPENTINE RECEPTOR, CLASS T"/>
    <property type="match status" value="1"/>
</dbReference>
<feature type="transmembrane region" description="Helical" evidence="1">
    <location>
        <begin position="175"/>
        <end position="198"/>
    </location>
</feature>
<feature type="transmembrane region" description="Helical" evidence="1">
    <location>
        <begin position="249"/>
        <end position="268"/>
    </location>
</feature>
<dbReference type="EMBL" id="JAUCMV010000004">
    <property type="protein sequence ID" value="KAK0401973.1"/>
    <property type="molecule type" value="Genomic_DNA"/>
</dbReference>
<keyword evidence="3" id="KW-1185">Reference proteome</keyword>
<dbReference type="InterPro" id="IPR019425">
    <property type="entry name" value="7TM_GPCR_serpentine_rcpt_Srt"/>
</dbReference>
<gene>
    <name evidence="2" type="ORF">QR680_016070</name>
</gene>
<feature type="transmembrane region" description="Helical" evidence="1">
    <location>
        <begin position="289"/>
        <end position="306"/>
    </location>
</feature>
<keyword evidence="1" id="KW-1133">Transmembrane helix</keyword>
<proteinExistence type="predicted"/>
<dbReference type="Proteomes" id="UP001175271">
    <property type="component" value="Unassembled WGS sequence"/>
</dbReference>
<accession>A0AA39LLU4</accession>
<name>A0AA39LLU4_9BILA</name>
<evidence type="ECO:0000256" key="1">
    <source>
        <dbReference type="SAM" id="Phobius"/>
    </source>
</evidence>
<feature type="transmembrane region" description="Helical" evidence="1">
    <location>
        <begin position="130"/>
        <end position="154"/>
    </location>
</feature>
<keyword evidence="1" id="KW-0812">Transmembrane</keyword>